<evidence type="ECO:0000313" key="2">
    <source>
        <dbReference type="EMBL" id="MBK9983844.1"/>
    </source>
</evidence>
<gene>
    <name evidence="2" type="ORF">IPP15_15995</name>
</gene>
<keyword evidence="1" id="KW-1133">Transmembrane helix</keyword>
<comment type="caution">
    <text evidence="2">The sequence shown here is derived from an EMBL/GenBank/DDBJ whole genome shotgun (WGS) entry which is preliminary data.</text>
</comment>
<name>A0A9D7XNW8_9BACT</name>
<keyword evidence="1" id="KW-0472">Membrane</keyword>
<dbReference type="EMBL" id="JADKGY010000028">
    <property type="protein sequence ID" value="MBK9983844.1"/>
    <property type="molecule type" value="Genomic_DNA"/>
</dbReference>
<keyword evidence="1" id="KW-0812">Transmembrane</keyword>
<feature type="transmembrane region" description="Helical" evidence="1">
    <location>
        <begin position="33"/>
        <end position="56"/>
    </location>
</feature>
<evidence type="ECO:0000313" key="3">
    <source>
        <dbReference type="Proteomes" id="UP000808337"/>
    </source>
</evidence>
<organism evidence="2 3">
    <name type="scientific">Candidatus Opimibacter skivensis</name>
    <dbReference type="NCBI Taxonomy" id="2982028"/>
    <lineage>
        <taxon>Bacteria</taxon>
        <taxon>Pseudomonadati</taxon>
        <taxon>Bacteroidota</taxon>
        <taxon>Saprospiria</taxon>
        <taxon>Saprospirales</taxon>
        <taxon>Saprospiraceae</taxon>
        <taxon>Candidatus Opimibacter</taxon>
    </lineage>
</organism>
<dbReference type="Proteomes" id="UP000808337">
    <property type="component" value="Unassembled WGS sequence"/>
</dbReference>
<reference evidence="2 3" key="1">
    <citation type="submission" date="2020-10" db="EMBL/GenBank/DDBJ databases">
        <title>Connecting structure to function with the recovery of over 1000 high-quality activated sludge metagenome-assembled genomes encoding full-length rRNA genes using long-read sequencing.</title>
        <authorList>
            <person name="Singleton C.M."/>
            <person name="Petriglieri F."/>
            <person name="Kristensen J.M."/>
            <person name="Kirkegaard R.H."/>
            <person name="Michaelsen T.Y."/>
            <person name="Andersen M.H."/>
            <person name="Karst S.M."/>
            <person name="Dueholm M.S."/>
            <person name="Nielsen P.H."/>
            <person name="Albertsen M."/>
        </authorList>
    </citation>
    <scope>NUCLEOTIDE SEQUENCE [LARGE SCALE GENOMIC DNA]</scope>
    <source>
        <strain evidence="2">Ribe_18-Q3-R11-54_MAXAC.273</strain>
    </source>
</reference>
<sequence length="150" mass="17593">MTKVLKTLKDIASILSFFVGPAIGVYLDHINKMTIFSAFICMVITVWGAALGLYLWRILPMEKKLVKDPKFLYDHEKPDNFYVIIENRLSDFEKKLGERIENNITRENYLQMKPRLPNIASEGGYRNDLSLMERMMQIEHILKNKGYFNK</sequence>
<feature type="transmembrane region" description="Helical" evidence="1">
    <location>
        <begin position="7"/>
        <end position="27"/>
    </location>
</feature>
<dbReference type="AlphaFoldDB" id="A0A9D7XNW8"/>
<evidence type="ECO:0000256" key="1">
    <source>
        <dbReference type="SAM" id="Phobius"/>
    </source>
</evidence>
<proteinExistence type="predicted"/>
<protein>
    <submittedName>
        <fullName evidence="2">Uncharacterized protein</fullName>
    </submittedName>
</protein>
<accession>A0A9D7XNW8</accession>